<dbReference type="Gene3D" id="3.40.50.720">
    <property type="entry name" value="NAD(P)-binding Rossmann-like Domain"/>
    <property type="match status" value="1"/>
</dbReference>
<dbReference type="RefSeq" id="WP_205111005.1">
    <property type="nucleotide sequence ID" value="NZ_BAAAHT010000001.1"/>
</dbReference>
<accession>A0ABS2L8Q3</accession>
<dbReference type="InterPro" id="IPR005097">
    <property type="entry name" value="Sacchrp_dh_NADP-bd"/>
</dbReference>
<dbReference type="SUPFAM" id="SSF51735">
    <property type="entry name" value="NAD(P)-binding Rossmann-fold domains"/>
    <property type="match status" value="1"/>
</dbReference>
<proteinExistence type="predicted"/>
<comment type="caution">
    <text evidence="3">The sequence shown here is derived from an EMBL/GenBank/DDBJ whole genome shotgun (WGS) entry which is preliminary data.</text>
</comment>
<sequence length="424" mass="45910">MKILLVGAGGVGDSIAKIAARRAFYDTVVVTDYDLARAERTVAWITARHGAEIGGKFLADRIDASNADSVAEVARRHGVTHVMNAVEPKFVPTIFAGALAAGANYLDMAMSLSEPHPTDPHSETGIKLGDDQFAQAADWEKAGILALVGMGVEPGLSDVFARYAADHLFSEIDELGTRDGANLVVRDDDGNEIFAPSFSIWTTIEECLNPPVIWEKDRGWFTTPPFSEPEIFDFPDGIGPVECVNVEHEEVLLMPRWVDAKRVTFKYGLGNEFIGILKTLHQLGLDKTAPVRVRSANGPVEVAPRDVVAAGLPDPATLGPRMTGKTCAGLWVTGTGVDGYPRDVYLYHVADNEWTMAEYESQCVVWQTALNPVIALELLALGLWTGTGVLGPEAFDALPFLELMAMPIDEGGYGQEWGLEDRAV</sequence>
<evidence type="ECO:0000313" key="4">
    <source>
        <dbReference type="Proteomes" id="UP000776164"/>
    </source>
</evidence>
<evidence type="ECO:0000259" key="1">
    <source>
        <dbReference type="Pfam" id="PF03435"/>
    </source>
</evidence>
<dbReference type="PANTHER" id="PTHR43796:SF2">
    <property type="entry name" value="CARBOXYNORSPERMIDINE SYNTHASE"/>
    <property type="match status" value="1"/>
</dbReference>
<dbReference type="PANTHER" id="PTHR43796">
    <property type="entry name" value="CARBOXYNORSPERMIDINE SYNTHASE"/>
    <property type="match status" value="1"/>
</dbReference>
<dbReference type="Proteomes" id="UP000776164">
    <property type="component" value="Unassembled WGS sequence"/>
</dbReference>
<keyword evidence="4" id="KW-1185">Reference proteome</keyword>
<evidence type="ECO:0000313" key="3">
    <source>
        <dbReference type="EMBL" id="MBM7473483.1"/>
    </source>
</evidence>
<gene>
    <name evidence="3" type="ORF">JOE66_003117</name>
</gene>
<dbReference type="Pfam" id="PF16653">
    <property type="entry name" value="Sacchrp_dh_C"/>
    <property type="match status" value="1"/>
</dbReference>
<protein>
    <submittedName>
        <fullName evidence="3">Saccharopine dehydrogenase-like NADP-dependent oxidoreductase</fullName>
    </submittedName>
</protein>
<dbReference type="Pfam" id="PF03435">
    <property type="entry name" value="Sacchrp_dh_NADP"/>
    <property type="match status" value="1"/>
</dbReference>
<organism evidence="3 4">
    <name type="scientific">Subtercola frigoramans</name>
    <dbReference type="NCBI Taxonomy" id="120298"/>
    <lineage>
        <taxon>Bacteria</taxon>
        <taxon>Bacillati</taxon>
        <taxon>Actinomycetota</taxon>
        <taxon>Actinomycetes</taxon>
        <taxon>Micrococcales</taxon>
        <taxon>Microbacteriaceae</taxon>
        <taxon>Subtercola</taxon>
    </lineage>
</organism>
<evidence type="ECO:0000259" key="2">
    <source>
        <dbReference type="Pfam" id="PF16653"/>
    </source>
</evidence>
<reference evidence="3 4" key="1">
    <citation type="submission" date="2021-01" db="EMBL/GenBank/DDBJ databases">
        <title>Sequencing the genomes of 1000 actinobacteria strains.</title>
        <authorList>
            <person name="Klenk H.-P."/>
        </authorList>
    </citation>
    <scope>NUCLEOTIDE SEQUENCE [LARGE SCALE GENOMIC DNA]</scope>
    <source>
        <strain evidence="3 4">DSM 13057</strain>
    </source>
</reference>
<dbReference type="EMBL" id="JAFBBU010000001">
    <property type="protein sequence ID" value="MBM7473483.1"/>
    <property type="molecule type" value="Genomic_DNA"/>
</dbReference>
<dbReference type="InterPro" id="IPR032095">
    <property type="entry name" value="Sacchrp_dh-like_C"/>
</dbReference>
<dbReference type="Gene3D" id="3.30.360.10">
    <property type="entry name" value="Dihydrodipicolinate Reductase, domain 2"/>
    <property type="match status" value="1"/>
</dbReference>
<feature type="domain" description="Saccharopine dehydrogenase NADP binding" evidence="1">
    <location>
        <begin position="3"/>
        <end position="147"/>
    </location>
</feature>
<dbReference type="InterPro" id="IPR036291">
    <property type="entry name" value="NAD(P)-bd_dom_sf"/>
</dbReference>
<name>A0ABS2L8Q3_9MICO</name>
<feature type="domain" description="Saccharopine dehydrogenase-like C-terminal" evidence="2">
    <location>
        <begin position="151"/>
        <end position="404"/>
    </location>
</feature>